<keyword evidence="3" id="KW-1185">Reference proteome</keyword>
<evidence type="ECO:0000313" key="2">
    <source>
        <dbReference type="EMBL" id="GBN45414.1"/>
    </source>
</evidence>
<reference evidence="2 3" key="1">
    <citation type="journal article" date="2019" name="Sci. Rep.">
        <title>Orb-weaving spider Araneus ventricosus genome elucidates the spidroin gene catalogue.</title>
        <authorList>
            <person name="Kono N."/>
            <person name="Nakamura H."/>
            <person name="Ohtoshi R."/>
            <person name="Moran D.A.P."/>
            <person name="Shinohara A."/>
            <person name="Yoshida Y."/>
            <person name="Fujiwara M."/>
            <person name="Mori M."/>
            <person name="Tomita M."/>
            <person name="Arakawa K."/>
        </authorList>
    </citation>
    <scope>NUCLEOTIDE SEQUENCE [LARGE SCALE GENOMIC DNA]</scope>
</reference>
<proteinExistence type="predicted"/>
<comment type="caution">
    <text evidence="2">The sequence shown here is derived from an EMBL/GenBank/DDBJ whole genome shotgun (WGS) entry which is preliminary data.</text>
</comment>
<gene>
    <name evidence="2" type="ORF">AVEN_169324_1</name>
</gene>
<accession>A0A4Y2P226</accession>
<name>A0A4Y2P226_ARAVE</name>
<dbReference type="Proteomes" id="UP000499080">
    <property type="component" value="Unassembled WGS sequence"/>
</dbReference>
<protein>
    <submittedName>
        <fullName evidence="2">Uncharacterized protein</fullName>
    </submittedName>
</protein>
<feature type="region of interest" description="Disordered" evidence="1">
    <location>
        <begin position="1"/>
        <end position="33"/>
    </location>
</feature>
<dbReference type="AlphaFoldDB" id="A0A4Y2P226"/>
<evidence type="ECO:0000313" key="3">
    <source>
        <dbReference type="Proteomes" id="UP000499080"/>
    </source>
</evidence>
<organism evidence="2 3">
    <name type="scientific">Araneus ventricosus</name>
    <name type="common">Orbweaver spider</name>
    <name type="synonym">Epeira ventricosa</name>
    <dbReference type="NCBI Taxonomy" id="182803"/>
    <lineage>
        <taxon>Eukaryota</taxon>
        <taxon>Metazoa</taxon>
        <taxon>Ecdysozoa</taxon>
        <taxon>Arthropoda</taxon>
        <taxon>Chelicerata</taxon>
        <taxon>Arachnida</taxon>
        <taxon>Araneae</taxon>
        <taxon>Araneomorphae</taxon>
        <taxon>Entelegynae</taxon>
        <taxon>Araneoidea</taxon>
        <taxon>Araneidae</taxon>
        <taxon>Araneus</taxon>
    </lineage>
</organism>
<evidence type="ECO:0000256" key="1">
    <source>
        <dbReference type="SAM" id="MobiDB-lite"/>
    </source>
</evidence>
<sequence length="121" mass="13551">MHSVAGMKKRQENRRTKKCRGVRTGNMYQQRRAEERRTKIRLVSETCSTIDEREVAYLSLELTANALIKGGVLVAALASLDSSLIASTICHDKSKCNSKLTCYLGGFACLHRICADRHVHN</sequence>
<dbReference type="EMBL" id="BGPR01010296">
    <property type="protein sequence ID" value="GBN45414.1"/>
    <property type="molecule type" value="Genomic_DNA"/>
</dbReference>